<dbReference type="PANTHER" id="PTHR43377">
    <property type="entry name" value="BILIVERDIN REDUCTASE A"/>
    <property type="match status" value="1"/>
</dbReference>
<comment type="caution">
    <text evidence="3">The sequence shown here is derived from an EMBL/GenBank/DDBJ whole genome shotgun (WGS) entry which is preliminary data.</text>
</comment>
<dbReference type="PANTHER" id="PTHR43377:SF8">
    <property type="entry name" value="BLR3664 PROTEIN"/>
    <property type="match status" value="1"/>
</dbReference>
<feature type="domain" description="Gfo/Idh/MocA-like oxidoreductase N-terminal" evidence="1">
    <location>
        <begin position="5"/>
        <end position="120"/>
    </location>
</feature>
<accession>A0ABW0TQK6</accession>
<dbReference type="InterPro" id="IPR036291">
    <property type="entry name" value="NAD(P)-bd_dom_sf"/>
</dbReference>
<name>A0ABW0TQK6_9BACL</name>
<dbReference type="Gene3D" id="3.30.360.10">
    <property type="entry name" value="Dihydrodipicolinate Reductase, domain 2"/>
    <property type="match status" value="1"/>
</dbReference>
<feature type="domain" description="GFO/IDH/MocA-like oxidoreductase" evidence="2">
    <location>
        <begin position="128"/>
        <end position="264"/>
    </location>
</feature>
<dbReference type="Proteomes" id="UP001596109">
    <property type="component" value="Unassembled WGS sequence"/>
</dbReference>
<dbReference type="SUPFAM" id="SSF55347">
    <property type="entry name" value="Glyceraldehyde-3-phosphate dehydrogenase-like, C-terminal domain"/>
    <property type="match status" value="1"/>
</dbReference>
<sequence>MKKVKIAILGLNQGYKFAVDAMTMPDVELVAVAGFGEQAEERARELGVQLFNDYKDLIHNCHVDGIIITLPNELHLDAVKLCAAKGIHVLVEKPIASTIEDGQEIIEQCKKHNVELLVGHHRRFSSKVRRLKEVIDSGVLGDIVGVNMLCTLAKNHDYFSEPWRLEKGGGPLLINGIHEVDTLRYITGSEIKSVYAVTNNRIRGNKVEDTASVTFEMDQGILVNYFISDGTPSPWAYDLNAWEIAKYTQFNGDCYQVFGTKGSVTFPSMKLYRYEQEELGWLSHIKEEHLYITDNDPAREELVHFSAILRQEEKPYVTGEDALETLKVISAIKRSAEEKQNIIMDKQMVTK</sequence>
<dbReference type="InterPro" id="IPR055170">
    <property type="entry name" value="GFO_IDH_MocA-like_dom"/>
</dbReference>
<dbReference type="EMBL" id="JBHSNO010000016">
    <property type="protein sequence ID" value="MFC5591457.1"/>
    <property type="molecule type" value="Genomic_DNA"/>
</dbReference>
<gene>
    <name evidence="3" type="ORF">ACFPRA_21460</name>
</gene>
<evidence type="ECO:0000259" key="2">
    <source>
        <dbReference type="Pfam" id="PF22725"/>
    </source>
</evidence>
<dbReference type="InterPro" id="IPR051450">
    <property type="entry name" value="Gfo/Idh/MocA_Oxidoreductases"/>
</dbReference>
<dbReference type="RefSeq" id="WP_381439277.1">
    <property type="nucleotide sequence ID" value="NZ_JBHSNO010000016.1"/>
</dbReference>
<dbReference type="Gene3D" id="3.40.50.720">
    <property type="entry name" value="NAD(P)-binding Rossmann-like Domain"/>
    <property type="match status" value="1"/>
</dbReference>
<evidence type="ECO:0000313" key="3">
    <source>
        <dbReference type="EMBL" id="MFC5591457.1"/>
    </source>
</evidence>
<dbReference type="InterPro" id="IPR000683">
    <property type="entry name" value="Gfo/Idh/MocA-like_OxRdtase_N"/>
</dbReference>
<keyword evidence="4" id="KW-1185">Reference proteome</keyword>
<dbReference type="Pfam" id="PF01408">
    <property type="entry name" value="GFO_IDH_MocA"/>
    <property type="match status" value="1"/>
</dbReference>
<evidence type="ECO:0000259" key="1">
    <source>
        <dbReference type="Pfam" id="PF01408"/>
    </source>
</evidence>
<dbReference type="Pfam" id="PF22725">
    <property type="entry name" value="GFO_IDH_MocA_C3"/>
    <property type="match status" value="1"/>
</dbReference>
<dbReference type="SUPFAM" id="SSF51735">
    <property type="entry name" value="NAD(P)-binding Rossmann-fold domains"/>
    <property type="match status" value="1"/>
</dbReference>
<reference evidence="4" key="1">
    <citation type="journal article" date="2019" name="Int. J. Syst. Evol. Microbiol.">
        <title>The Global Catalogue of Microorganisms (GCM) 10K type strain sequencing project: providing services to taxonomists for standard genome sequencing and annotation.</title>
        <authorList>
            <consortium name="The Broad Institute Genomics Platform"/>
            <consortium name="The Broad Institute Genome Sequencing Center for Infectious Disease"/>
            <person name="Wu L."/>
            <person name="Ma J."/>
        </authorList>
    </citation>
    <scope>NUCLEOTIDE SEQUENCE [LARGE SCALE GENOMIC DNA]</scope>
    <source>
        <strain evidence="4">CGMCC 4.1434</strain>
    </source>
</reference>
<organism evidence="3 4">
    <name type="scientific">Sporosarcina soli</name>
    <dbReference type="NCBI Taxonomy" id="334736"/>
    <lineage>
        <taxon>Bacteria</taxon>
        <taxon>Bacillati</taxon>
        <taxon>Bacillota</taxon>
        <taxon>Bacilli</taxon>
        <taxon>Bacillales</taxon>
        <taxon>Caryophanaceae</taxon>
        <taxon>Sporosarcina</taxon>
    </lineage>
</organism>
<proteinExistence type="predicted"/>
<evidence type="ECO:0000313" key="4">
    <source>
        <dbReference type="Proteomes" id="UP001596109"/>
    </source>
</evidence>
<protein>
    <submittedName>
        <fullName evidence="3">Gfo/Idh/MocA family protein</fullName>
    </submittedName>
</protein>